<dbReference type="KEGG" id="mzi:HWN40_13170"/>
<accession>A0A7D5EI60</accession>
<evidence type="ECO:0000313" key="2">
    <source>
        <dbReference type="Proteomes" id="UP000509594"/>
    </source>
</evidence>
<dbReference type="AlphaFoldDB" id="A0A7D5EI60"/>
<name>A0A7D5EI60_9EURY</name>
<dbReference type="EMBL" id="CP058215">
    <property type="protein sequence ID" value="QLC51100.1"/>
    <property type="molecule type" value="Genomic_DNA"/>
</dbReference>
<reference evidence="1 2" key="1">
    <citation type="submission" date="2020-06" db="EMBL/GenBank/DDBJ databases">
        <title>Methanolobus halotolerans sp. nov., isolated from a saline lake Tus in Siberia.</title>
        <authorList>
            <person name="Shen Y."/>
            <person name="Chen S.-C."/>
            <person name="Lai M.-C."/>
            <person name="Huang H.-H."/>
            <person name="Chiu H.-H."/>
            <person name="Tang S.-L."/>
            <person name="Rogozin D.Y."/>
            <person name="Degermendzhy A.G."/>
        </authorList>
    </citation>
    <scope>NUCLEOTIDE SEQUENCE [LARGE SCALE GENOMIC DNA]</scope>
    <source>
        <strain evidence="1 2">DSM 21339</strain>
    </source>
</reference>
<organism evidence="1 2">
    <name type="scientific">Methanolobus zinderi</name>
    <dbReference type="NCBI Taxonomy" id="536044"/>
    <lineage>
        <taxon>Archaea</taxon>
        <taxon>Methanobacteriati</taxon>
        <taxon>Methanobacteriota</taxon>
        <taxon>Stenosarchaea group</taxon>
        <taxon>Methanomicrobia</taxon>
        <taxon>Methanosarcinales</taxon>
        <taxon>Methanosarcinaceae</taxon>
        <taxon>Methanolobus</taxon>
    </lineage>
</organism>
<evidence type="ECO:0000313" key="1">
    <source>
        <dbReference type="EMBL" id="QLC51100.1"/>
    </source>
</evidence>
<protein>
    <submittedName>
        <fullName evidence="1">Uncharacterized protein</fullName>
    </submittedName>
</protein>
<sequence>MRARKSSDNPCISCIHDGSGGPKCLMGIHREKTRNGFKGYKNCSRYYPRDWSAYLEVV</sequence>
<dbReference type="RefSeq" id="WP_176966155.1">
    <property type="nucleotide sequence ID" value="NZ_CP058215.1"/>
</dbReference>
<gene>
    <name evidence="1" type="ORF">HWN40_13170</name>
</gene>
<dbReference type="Proteomes" id="UP000509594">
    <property type="component" value="Chromosome"/>
</dbReference>
<dbReference type="GeneID" id="55822643"/>
<keyword evidence="2" id="KW-1185">Reference proteome</keyword>
<proteinExistence type="predicted"/>